<evidence type="ECO:0000313" key="5">
    <source>
        <dbReference type="Proteomes" id="UP000001492"/>
    </source>
</evidence>
<dbReference type="EMBL" id="CP002395">
    <property type="protein sequence ID" value="ADU13051.1"/>
    <property type="molecule type" value="Genomic_DNA"/>
</dbReference>
<feature type="domain" description="Glycoside hydrolase family 2 immunoglobulin-like beta-sandwich" evidence="3">
    <location>
        <begin position="239"/>
        <end position="347"/>
    </location>
</feature>
<dbReference type="InterPro" id="IPR006102">
    <property type="entry name" value="Ig-like_GH2"/>
</dbReference>
<dbReference type="SUPFAM" id="SSF49785">
    <property type="entry name" value="Galactose-binding domain-like"/>
    <property type="match status" value="1"/>
</dbReference>
<dbReference type="Gene3D" id="2.60.120.260">
    <property type="entry name" value="Galactose-binding domain-like"/>
    <property type="match status" value="1"/>
</dbReference>
<dbReference type="PANTHER" id="PTHR42732">
    <property type="entry name" value="BETA-GALACTOSIDASE"/>
    <property type="match status" value="1"/>
</dbReference>
<gene>
    <name evidence="4" type="ordered locus">Astex_1382</name>
</gene>
<keyword evidence="5" id="KW-1185">Reference proteome</keyword>
<dbReference type="GO" id="GO:0004553">
    <property type="term" value="F:hydrolase activity, hydrolyzing O-glycosyl compounds"/>
    <property type="evidence" value="ECO:0007669"/>
    <property type="project" value="InterPro"/>
</dbReference>
<proteinExistence type="inferred from homology"/>
<evidence type="ECO:0000256" key="2">
    <source>
        <dbReference type="SAM" id="SignalP"/>
    </source>
</evidence>
<dbReference type="HOGENOM" id="CLU_303424_0_0_5"/>
<dbReference type="SUPFAM" id="SSF51445">
    <property type="entry name" value="(Trans)glycosidases"/>
    <property type="match status" value="1"/>
</dbReference>
<accession>E8RPF3</accession>
<dbReference type="InterPro" id="IPR017853">
    <property type="entry name" value="GH"/>
</dbReference>
<organism evidence="4 5">
    <name type="scientific">Asticcacaulis excentricus (strain ATCC 15261 / DSM 4724 / KCTC 12464 / NCIMB 9791 / VKM B-1370 / CB 48)</name>
    <dbReference type="NCBI Taxonomy" id="573065"/>
    <lineage>
        <taxon>Bacteria</taxon>
        <taxon>Pseudomonadati</taxon>
        <taxon>Pseudomonadota</taxon>
        <taxon>Alphaproteobacteria</taxon>
        <taxon>Caulobacterales</taxon>
        <taxon>Caulobacteraceae</taxon>
        <taxon>Asticcacaulis</taxon>
    </lineage>
</organism>
<dbReference type="InterPro" id="IPR036156">
    <property type="entry name" value="Beta-gal/glucu_dom_sf"/>
</dbReference>
<dbReference type="Pfam" id="PF00703">
    <property type="entry name" value="Glyco_hydro_2"/>
    <property type="match status" value="1"/>
</dbReference>
<dbReference type="eggNOG" id="COG3250">
    <property type="taxonomic scope" value="Bacteria"/>
</dbReference>
<dbReference type="PANTHER" id="PTHR42732:SF2">
    <property type="entry name" value="BETA-MANNOSIDASE"/>
    <property type="match status" value="1"/>
</dbReference>
<feature type="chain" id="PRO_5003230672" evidence="2">
    <location>
        <begin position="29"/>
        <end position="1039"/>
    </location>
</feature>
<sequence length="1039" mass="115116">MTQLNRRNFLTVSAAGAATASVAGPAEAVETTRMAIPDEGWNLWVDEKAAYKDDVIYLPAQADLKTLPINPPTGGWGALTPEATVTLPATVEQHFWGRFGLRPYNGDEYRYAEDDPVPQNGAYRGVSWWWREITIPASAKGQRVLLHIRGARLRAEVFLNEKLVGYSILSEQPFDCDLTAAMAPGGTNRLAIRITNPGGRYDWRDSTTMMWGKLKLFASHGFGGLDRGMTLSVHPLDSHIEDAWVLNTPEPRKVTAHMQVRFTDKISAEGLAKRGSVLLLGSDGKSVKVKIALKSARIENRVATLVYDLHASDAKLWDLENAHLYNMRFDWKGETGLSSKTVRFGFRWFAVEGIGTSALLRLNGKRIKLYSAISWGYWGYNGMWPTPALARREVEAAQALGLNCLHAHRNVGKHDVFDRQDELGLMRVMEPGGGRHAIGKDLKPGESLSAADAFSRAYMIEKCRLMARTFRSHPSLAHYTLQNEIGANLNNPDVQNVLKIIHDEDPSRTVILNDGFVKRGAAQAMYLAYNDHYFRSDVEPFGGWWVEHQGAGDQWYDKFYQSKDSYIHYQTGKPYIVEFGEMQGCATADNHVLMVADILANGGKSYDLEDHKVIVQNTSAYLDKWGFRKTFPTTESLFLSVGRKVYDAWQNYLENIRIGDEVDIAAISGWETTAIENHSGIVDNLRYFKSPPDLLRNSLLPVRPIAKQRRLVYAAGEAAELDIYLLNDTDAQIRGEMILSLIAPDGTTTEIARYAAPTHVKDQFRYLLAEKVLTPALTKPGINKVQIELKGYPSFVRDLWVVDVASGLKKPVKLAVSGVAKSFRDQLTAITGLTVEDFKAGGKYDAIIASGLKAEEIAKRQVGEQTGLEAQPKAGEKPKLILGELPADVLAAVKAGTPLLAYVPEDGLAEGVAKQLSALELFSYSGQVGNLRAPWMGNWNYLRAHPIFEGLPVDQATSVFHQVEGQPSNGLLIDGPVIGPDGIEVIAAYSRDHDRQNGAASFTVRRDGMRVFLHRLPDMVAPLQQRFLINAIGWLTGTN</sequence>
<dbReference type="AlphaFoldDB" id="E8RPF3"/>
<dbReference type="InterPro" id="IPR006311">
    <property type="entry name" value="TAT_signal"/>
</dbReference>
<dbReference type="STRING" id="573065.Astex_1382"/>
<dbReference type="RefSeq" id="WP_013478883.1">
    <property type="nucleotide sequence ID" value="NC_014816.1"/>
</dbReference>
<dbReference type="KEGG" id="aex:Astex_1382"/>
<evidence type="ECO:0000259" key="3">
    <source>
        <dbReference type="Pfam" id="PF00703"/>
    </source>
</evidence>
<dbReference type="SUPFAM" id="SSF49303">
    <property type="entry name" value="beta-Galactosidase/glucuronidase domain"/>
    <property type="match status" value="1"/>
</dbReference>
<dbReference type="InterPro" id="IPR051913">
    <property type="entry name" value="GH2_Domain-Containing"/>
</dbReference>
<keyword evidence="4" id="KW-0378">Hydrolase</keyword>
<dbReference type="Proteomes" id="UP000001492">
    <property type="component" value="Chromosome 1"/>
</dbReference>
<protein>
    <submittedName>
        <fullName evidence="4">Glycoside hydrolase family 2 sugar binding protein</fullName>
    </submittedName>
</protein>
<name>E8RPF3_ASTEC</name>
<feature type="signal peptide" evidence="2">
    <location>
        <begin position="1"/>
        <end position="28"/>
    </location>
</feature>
<reference evidence="5" key="1">
    <citation type="submission" date="2010-12" db="EMBL/GenBank/DDBJ databases">
        <title>Complete sequence of chromosome 1 of Asticcacaulis excentricus CB 48.</title>
        <authorList>
            <consortium name="US DOE Joint Genome Institute"/>
            <person name="Lucas S."/>
            <person name="Copeland A."/>
            <person name="Lapidus A."/>
            <person name="Cheng J.-F."/>
            <person name="Bruce D."/>
            <person name="Goodwin L."/>
            <person name="Pitluck S."/>
            <person name="Teshima H."/>
            <person name="Davenport K."/>
            <person name="Detter J.C."/>
            <person name="Han C."/>
            <person name="Tapia R."/>
            <person name="Land M."/>
            <person name="Hauser L."/>
            <person name="Jeffries C."/>
            <person name="Kyrpides N."/>
            <person name="Ivanova N."/>
            <person name="Ovchinnikova G."/>
            <person name="Brun Y.V."/>
            <person name="Woyke T."/>
        </authorList>
    </citation>
    <scope>NUCLEOTIDE SEQUENCE [LARGE SCALE GENOMIC DNA]</scope>
    <source>
        <strain evidence="5">ATCC 15261 / DSM 4724 / KCTC 12464 / NCIMB 9791 / VKM B-1370 / CB 48</strain>
    </source>
</reference>
<evidence type="ECO:0000313" key="4">
    <source>
        <dbReference type="EMBL" id="ADU13051.1"/>
    </source>
</evidence>
<dbReference type="OrthoDB" id="9758603at2"/>
<dbReference type="PROSITE" id="PS51318">
    <property type="entry name" value="TAT"/>
    <property type="match status" value="1"/>
</dbReference>
<comment type="similarity">
    <text evidence="1">Belongs to the glycosyl hydrolase 2 family.</text>
</comment>
<keyword evidence="2" id="KW-0732">Signal</keyword>
<evidence type="ECO:0000256" key="1">
    <source>
        <dbReference type="ARBA" id="ARBA00007401"/>
    </source>
</evidence>
<dbReference type="Gene3D" id="3.20.20.80">
    <property type="entry name" value="Glycosidases"/>
    <property type="match status" value="1"/>
</dbReference>
<dbReference type="GO" id="GO:0005975">
    <property type="term" value="P:carbohydrate metabolic process"/>
    <property type="evidence" value="ECO:0007669"/>
    <property type="project" value="InterPro"/>
</dbReference>
<dbReference type="InterPro" id="IPR008979">
    <property type="entry name" value="Galactose-bd-like_sf"/>
</dbReference>